<keyword evidence="1" id="KW-0472">Membrane</keyword>
<keyword evidence="1" id="KW-1133">Transmembrane helix</keyword>
<dbReference type="RefSeq" id="WP_345360985.1">
    <property type="nucleotide sequence ID" value="NZ_BAABHJ010000022.1"/>
</dbReference>
<accession>A0ABP8TPC5</accession>
<keyword evidence="1" id="KW-0812">Transmembrane</keyword>
<keyword evidence="3" id="KW-1185">Reference proteome</keyword>
<sequence>MRLRQQRLAWRRWVKPEAAMNLMPGGLGEDPISLIIGLPGLLASAVLLPVWLIELALRLLLAPVAAALRLTSVIPYRLELYRKGRLTGTYTPRGRRELVRLRNRLAGRDAVAA</sequence>
<comment type="caution">
    <text evidence="2">The sequence shown here is derived from an EMBL/GenBank/DDBJ whole genome shotgun (WGS) entry which is preliminary data.</text>
</comment>
<feature type="transmembrane region" description="Helical" evidence="1">
    <location>
        <begin position="32"/>
        <end position="53"/>
    </location>
</feature>
<gene>
    <name evidence="2" type="ORF">GCM10023195_56780</name>
</gene>
<name>A0ABP8TPC5_9ACTN</name>
<evidence type="ECO:0000313" key="2">
    <source>
        <dbReference type="EMBL" id="GAA4613153.1"/>
    </source>
</evidence>
<evidence type="ECO:0000313" key="3">
    <source>
        <dbReference type="Proteomes" id="UP001500212"/>
    </source>
</evidence>
<dbReference type="EMBL" id="BAABHJ010000022">
    <property type="protein sequence ID" value="GAA4613153.1"/>
    <property type="molecule type" value="Genomic_DNA"/>
</dbReference>
<proteinExistence type="predicted"/>
<evidence type="ECO:0000256" key="1">
    <source>
        <dbReference type="SAM" id="Phobius"/>
    </source>
</evidence>
<dbReference type="Proteomes" id="UP001500212">
    <property type="component" value="Unassembled WGS sequence"/>
</dbReference>
<reference evidence="3" key="1">
    <citation type="journal article" date="2019" name="Int. J. Syst. Evol. Microbiol.">
        <title>The Global Catalogue of Microorganisms (GCM) 10K type strain sequencing project: providing services to taxonomists for standard genome sequencing and annotation.</title>
        <authorList>
            <consortium name="The Broad Institute Genomics Platform"/>
            <consortium name="The Broad Institute Genome Sequencing Center for Infectious Disease"/>
            <person name="Wu L."/>
            <person name="Ma J."/>
        </authorList>
    </citation>
    <scope>NUCLEOTIDE SEQUENCE [LARGE SCALE GENOMIC DNA]</scope>
    <source>
        <strain evidence="3">JCM 17938</strain>
    </source>
</reference>
<organism evidence="2 3">
    <name type="scientific">Actinoallomurus liliacearum</name>
    <dbReference type="NCBI Taxonomy" id="1080073"/>
    <lineage>
        <taxon>Bacteria</taxon>
        <taxon>Bacillati</taxon>
        <taxon>Actinomycetota</taxon>
        <taxon>Actinomycetes</taxon>
        <taxon>Streptosporangiales</taxon>
        <taxon>Thermomonosporaceae</taxon>
        <taxon>Actinoallomurus</taxon>
    </lineage>
</organism>
<protein>
    <submittedName>
        <fullName evidence="2">Uncharacterized protein</fullName>
    </submittedName>
</protein>